<keyword evidence="6" id="KW-0564">Palmitate</keyword>
<evidence type="ECO:0000256" key="2">
    <source>
        <dbReference type="ARBA" id="ARBA00007886"/>
    </source>
</evidence>
<dbReference type="AlphaFoldDB" id="A0A1B9AMK3"/>
<evidence type="ECO:0000313" key="10">
    <source>
        <dbReference type="EMBL" id="OCA85154.1"/>
    </source>
</evidence>
<dbReference type="GO" id="GO:0016020">
    <property type="term" value="C:membrane"/>
    <property type="evidence" value="ECO:0007669"/>
    <property type="project" value="UniProtKB-SubCell"/>
</dbReference>
<dbReference type="InterPro" id="IPR057336">
    <property type="entry name" value="GerAC_N"/>
</dbReference>
<evidence type="ECO:0000256" key="7">
    <source>
        <dbReference type="ARBA" id="ARBA00023288"/>
    </source>
</evidence>
<dbReference type="InterPro" id="IPR008844">
    <property type="entry name" value="Spore_GerAC-like"/>
</dbReference>
<comment type="similarity">
    <text evidence="2">Belongs to the GerABKC lipoprotein family.</text>
</comment>
<evidence type="ECO:0000256" key="1">
    <source>
        <dbReference type="ARBA" id="ARBA00004635"/>
    </source>
</evidence>
<dbReference type="PANTHER" id="PTHR35789">
    <property type="entry name" value="SPORE GERMINATION PROTEIN B3"/>
    <property type="match status" value="1"/>
</dbReference>
<dbReference type="NCBIfam" id="TIGR02887">
    <property type="entry name" value="spore_ger_x_C"/>
    <property type="match status" value="1"/>
</dbReference>
<evidence type="ECO:0000256" key="4">
    <source>
        <dbReference type="ARBA" id="ARBA00022729"/>
    </source>
</evidence>
<dbReference type="Pfam" id="PF25198">
    <property type="entry name" value="Spore_GerAC_N"/>
    <property type="match status" value="1"/>
</dbReference>
<keyword evidence="3" id="KW-0309">Germination</keyword>
<name>A0A1B9AMK3_9BACI</name>
<dbReference type="Gene3D" id="6.20.190.10">
    <property type="entry name" value="Nutrient germinant receptor protein C, domain 1"/>
    <property type="match status" value="1"/>
</dbReference>
<dbReference type="InterPro" id="IPR046953">
    <property type="entry name" value="Spore_GerAC-like_C"/>
</dbReference>
<dbReference type="Gene3D" id="3.30.300.210">
    <property type="entry name" value="Nutrient germinant receptor protein C, domain 3"/>
    <property type="match status" value="1"/>
</dbReference>
<keyword evidence="11" id="KW-1185">Reference proteome</keyword>
<feature type="domain" description="Spore germination protein N-terminal" evidence="9">
    <location>
        <begin position="32"/>
        <end position="206"/>
    </location>
</feature>
<keyword evidence="4" id="KW-0732">Signal</keyword>
<reference evidence="11" key="1">
    <citation type="submission" date="2016-05" db="EMBL/GenBank/DDBJ databases">
        <authorList>
            <person name="Liu B."/>
            <person name="Wang J."/>
            <person name="Zhu Y."/>
            <person name="Liu G."/>
            <person name="Chen Q."/>
            <person name="Chen Z."/>
            <person name="Lan J."/>
            <person name="Che J."/>
            <person name="Ge C."/>
            <person name="Shi H."/>
            <person name="Pan Z."/>
            <person name="Liu X."/>
        </authorList>
    </citation>
    <scope>NUCLEOTIDE SEQUENCE [LARGE SCALE GENOMIC DNA]</scope>
    <source>
        <strain evidence="11">FJAT-27215</strain>
    </source>
</reference>
<comment type="caution">
    <text evidence="10">The sequence shown here is derived from an EMBL/GenBank/DDBJ whole genome shotgun (WGS) entry which is preliminary data.</text>
</comment>
<dbReference type="GO" id="GO:0009847">
    <property type="term" value="P:spore germination"/>
    <property type="evidence" value="ECO:0007669"/>
    <property type="project" value="InterPro"/>
</dbReference>
<evidence type="ECO:0000256" key="5">
    <source>
        <dbReference type="ARBA" id="ARBA00023136"/>
    </source>
</evidence>
<dbReference type="PROSITE" id="PS51257">
    <property type="entry name" value="PROKAR_LIPOPROTEIN"/>
    <property type="match status" value="1"/>
</dbReference>
<evidence type="ECO:0000259" key="9">
    <source>
        <dbReference type="Pfam" id="PF25198"/>
    </source>
</evidence>
<dbReference type="EMBL" id="MAYT01000027">
    <property type="protein sequence ID" value="OCA85154.1"/>
    <property type="molecule type" value="Genomic_DNA"/>
</dbReference>
<keyword evidence="5" id="KW-0472">Membrane</keyword>
<comment type="subcellular location">
    <subcellularLocation>
        <location evidence="1">Membrane</location>
        <topology evidence="1">Lipid-anchor</topology>
    </subcellularLocation>
</comment>
<dbReference type="PANTHER" id="PTHR35789:SF1">
    <property type="entry name" value="SPORE GERMINATION PROTEIN B3"/>
    <property type="match status" value="1"/>
</dbReference>
<dbReference type="Proteomes" id="UP000092578">
    <property type="component" value="Unassembled WGS sequence"/>
</dbReference>
<feature type="domain" description="Spore germination GerAC-like C-terminal" evidence="8">
    <location>
        <begin position="224"/>
        <end position="388"/>
    </location>
</feature>
<dbReference type="InterPro" id="IPR038501">
    <property type="entry name" value="Spore_GerAC_C_sf"/>
</dbReference>
<sequence length="403" mass="44990">MLVEKKRNSFIKCALLFLSFSGSLFLLSGCWDRVEINDLAIITAAAIDKKDVNQVELSLQIFIPKAMGGGQGGEGGSGGENVTFVISQAGVNIADALSKLQADFPRKIFWGQCKVFLFGEELAREGVYESLDFLLRHPEPRERGYVFVSKGKAKNILAMKTNLEPYSGEAVREIATLGSGLAVTLQDFDELLTGASQGAALPYMKVASKKGDKESSYDYTSFIGAAVFKKDRMVGDLSRKETRGLLWLKNEVKEYTVTVRPPGEKGELSFTLGTVQVKVDPQIKNKEWKMKLDVKVTGMVIQNGTNLDVNDPNSLKIVQQAFQKSVKQRIEGVIGTAQHKLKADIADFAEEFHRKYPKQWKRVEKRWEEVFPNVKVQVQVNAEVRRQGYINQPEKAREGVDNE</sequence>
<accession>A0A1B9AMK3</accession>
<evidence type="ECO:0000259" key="8">
    <source>
        <dbReference type="Pfam" id="PF05504"/>
    </source>
</evidence>
<gene>
    <name evidence="10" type="ORF">A8F95_10765</name>
</gene>
<evidence type="ECO:0000256" key="3">
    <source>
        <dbReference type="ARBA" id="ARBA00022544"/>
    </source>
</evidence>
<proteinExistence type="inferred from homology"/>
<protein>
    <submittedName>
        <fullName evidence="10">Uncharacterized protein</fullName>
    </submittedName>
</protein>
<keyword evidence="7" id="KW-0449">Lipoprotein</keyword>
<evidence type="ECO:0000313" key="11">
    <source>
        <dbReference type="Proteomes" id="UP000092578"/>
    </source>
</evidence>
<dbReference type="Pfam" id="PF05504">
    <property type="entry name" value="Spore_GerAC"/>
    <property type="match status" value="1"/>
</dbReference>
<evidence type="ECO:0000256" key="6">
    <source>
        <dbReference type="ARBA" id="ARBA00023139"/>
    </source>
</evidence>
<organism evidence="10 11">
    <name type="scientific">Pseudobacillus wudalianchiensis</name>
    <dbReference type="NCBI Taxonomy" id="1743143"/>
    <lineage>
        <taxon>Bacteria</taxon>
        <taxon>Bacillati</taxon>
        <taxon>Bacillota</taxon>
        <taxon>Bacilli</taxon>
        <taxon>Bacillales</taxon>
        <taxon>Bacillaceae</taxon>
        <taxon>Pseudobacillus</taxon>
    </lineage>
</organism>